<evidence type="ECO:0000313" key="1">
    <source>
        <dbReference type="EMBL" id="AUD03830.1"/>
    </source>
</evidence>
<dbReference type="Proteomes" id="UP000232883">
    <property type="component" value="Chromosome"/>
</dbReference>
<proteinExistence type="predicted"/>
<evidence type="ECO:0000313" key="2">
    <source>
        <dbReference type="Proteomes" id="UP000232883"/>
    </source>
</evidence>
<keyword evidence="2" id="KW-1185">Reference proteome</keyword>
<sequence>MDRRQFVAKATTSLCLLPSLTLFENPAPAIKPPWLLELLKLNDQQLTTIRTTRITAPDNPALGGLKDGDDIPNPQSTADFIRRAACAIASPESQYYRSTELLEEVRMAVAYLLAVQHSDGTLDLPATNFHSTPDTGFIVKRLAPAYSLLADSKTPGLDSVLPTYKTFLLRAGEALTVGGIHTPNHRWVVSAALVRLHALWPDARYVARVEQWLSEHIDMDKDGQYNERSTLIYSPLTNRLLITIAKGLNKPYLLDYVRRNLLMTLYYIHPNGEVVSEASGRQDKALTGTMEGYWYAYRYMALHDKNGEMAEMSRNIEKTALAKAVYYLDYFLEDPSLWRELPDSKPLPTNYQKTFTNSGLVRIRRNNRDSTILSASPVFLTFHKGEAVLQGLRIAASFFGKGQFQTETIVQEGTSWILTQSLDGPYYQPYPTKAIPADGDWEKMPRANRKQSEVQHLKTRIILRETPGGMEAQIQMTGTTGVPVSMELIFRPGGTFAGVTKHPTRANAYLLSDSGTYTVKGDTITFRPGKALHKAVQLRGALPAMDAPTVYLTGFTPFEHTLKLS</sequence>
<protein>
    <recommendedName>
        <fullName evidence="3">Heparinase</fullName>
    </recommendedName>
</protein>
<dbReference type="OrthoDB" id="1290722at2"/>
<dbReference type="RefSeq" id="WP_100989897.1">
    <property type="nucleotide sequence ID" value="NZ_CP025096.1"/>
</dbReference>
<accession>A0A2K8Z1R0</accession>
<name>A0A2K8Z1R0_9BACT</name>
<dbReference type="KEGG" id="spir:CWM47_19550"/>
<reference evidence="1 2" key="1">
    <citation type="submission" date="2017-11" db="EMBL/GenBank/DDBJ databases">
        <title>Taxonomic description and genome sequences of Spirosoma HA7 sp. nov., isolated from pollen microhabitat of Corylus avellana.</title>
        <authorList>
            <person name="Ambika Manirajan B."/>
            <person name="Suarez C."/>
            <person name="Ratering S."/>
            <person name="Geissler-Plaum R."/>
            <person name="Cardinale M."/>
            <person name="Sylvia S."/>
        </authorList>
    </citation>
    <scope>NUCLEOTIDE SEQUENCE [LARGE SCALE GENOMIC DNA]</scope>
    <source>
        <strain evidence="1 2">HA7</strain>
    </source>
</reference>
<dbReference type="AlphaFoldDB" id="A0A2K8Z1R0"/>
<evidence type="ECO:0008006" key="3">
    <source>
        <dbReference type="Google" id="ProtNLM"/>
    </source>
</evidence>
<dbReference type="EMBL" id="CP025096">
    <property type="protein sequence ID" value="AUD03830.1"/>
    <property type="molecule type" value="Genomic_DNA"/>
</dbReference>
<gene>
    <name evidence="1" type="ORF">CWM47_19550</name>
</gene>
<organism evidence="1 2">
    <name type="scientific">Spirosoma pollinicola</name>
    <dbReference type="NCBI Taxonomy" id="2057025"/>
    <lineage>
        <taxon>Bacteria</taxon>
        <taxon>Pseudomonadati</taxon>
        <taxon>Bacteroidota</taxon>
        <taxon>Cytophagia</taxon>
        <taxon>Cytophagales</taxon>
        <taxon>Cytophagaceae</taxon>
        <taxon>Spirosoma</taxon>
    </lineage>
</organism>